<proteinExistence type="predicted"/>
<organism evidence="1 2">
    <name type="scientific">Pocillopora damicornis</name>
    <name type="common">Cauliflower coral</name>
    <name type="synonym">Millepora damicornis</name>
    <dbReference type="NCBI Taxonomy" id="46731"/>
    <lineage>
        <taxon>Eukaryota</taxon>
        <taxon>Metazoa</taxon>
        <taxon>Cnidaria</taxon>
        <taxon>Anthozoa</taxon>
        <taxon>Hexacorallia</taxon>
        <taxon>Scleractinia</taxon>
        <taxon>Astrocoeniina</taxon>
        <taxon>Pocilloporidae</taxon>
        <taxon>Pocillopora</taxon>
    </lineage>
</organism>
<keyword evidence="2" id="KW-1185">Reference proteome</keyword>
<gene>
    <name evidence="1" type="ORF">pdam_00025743</name>
</gene>
<reference evidence="1 2" key="1">
    <citation type="journal article" date="2018" name="Sci. Rep.">
        <title>Comparative analysis of the Pocillopora damicornis genome highlights role of immune system in coral evolution.</title>
        <authorList>
            <person name="Cunning R."/>
            <person name="Bay R.A."/>
            <person name="Gillette P."/>
            <person name="Baker A.C."/>
            <person name="Traylor-Knowles N."/>
        </authorList>
    </citation>
    <scope>NUCLEOTIDE SEQUENCE [LARGE SCALE GENOMIC DNA]</scope>
    <source>
        <strain evidence="1">RSMAS</strain>
        <tissue evidence="1">Whole animal</tissue>
    </source>
</reference>
<name>A0A3M6UQE9_POCDA</name>
<comment type="caution">
    <text evidence="1">The sequence shown here is derived from an EMBL/GenBank/DDBJ whole genome shotgun (WGS) entry which is preliminary data.</text>
</comment>
<protein>
    <submittedName>
        <fullName evidence="1">Uncharacterized protein</fullName>
    </submittedName>
</protein>
<feature type="non-terminal residue" evidence="1">
    <location>
        <position position="1"/>
    </location>
</feature>
<sequence>LSILAERERQTCEVSITNCLSTFLANFYSDNECFLLIFSGLVIMTKAGQLVNYSDLGLCLQSLGKYDMAEEYVKQALLLTTGAIQFLEKKLVQDSPQEYHSQTGALIVGDPVVG</sequence>
<dbReference type="EMBL" id="RCHS01000999">
    <property type="protein sequence ID" value="RMX55784.1"/>
    <property type="molecule type" value="Genomic_DNA"/>
</dbReference>
<feature type="non-terminal residue" evidence="1">
    <location>
        <position position="114"/>
    </location>
</feature>
<dbReference type="Proteomes" id="UP000275408">
    <property type="component" value="Unassembled WGS sequence"/>
</dbReference>
<evidence type="ECO:0000313" key="1">
    <source>
        <dbReference type="EMBL" id="RMX55784.1"/>
    </source>
</evidence>
<accession>A0A3M6UQE9</accession>
<dbReference type="AlphaFoldDB" id="A0A3M6UQE9"/>
<evidence type="ECO:0000313" key="2">
    <source>
        <dbReference type="Proteomes" id="UP000275408"/>
    </source>
</evidence>